<dbReference type="RefSeq" id="WP_311683301.1">
    <property type="nucleotide sequence ID" value="NZ_JAVRHM010000006.1"/>
</dbReference>
<accession>A0ABU3E110</accession>
<keyword evidence="1" id="KW-0472">Membrane</keyword>
<dbReference type="InterPro" id="IPR032508">
    <property type="entry name" value="FecR_C"/>
</dbReference>
<dbReference type="EMBL" id="JAVRHM010000006">
    <property type="protein sequence ID" value="MDT0689605.1"/>
    <property type="molecule type" value="Genomic_DNA"/>
</dbReference>
<evidence type="ECO:0000313" key="5">
    <source>
        <dbReference type="Proteomes" id="UP001261624"/>
    </source>
</evidence>
<dbReference type="Gene3D" id="2.60.120.1440">
    <property type="match status" value="1"/>
</dbReference>
<proteinExistence type="predicted"/>
<dbReference type="Proteomes" id="UP001261624">
    <property type="component" value="Unassembled WGS sequence"/>
</dbReference>
<dbReference type="PANTHER" id="PTHR30273">
    <property type="entry name" value="PERIPLASMIC SIGNAL SENSOR AND SIGMA FACTOR ACTIVATOR FECR-RELATED"/>
    <property type="match status" value="1"/>
</dbReference>
<evidence type="ECO:0000313" key="4">
    <source>
        <dbReference type="EMBL" id="MDT0689605.1"/>
    </source>
</evidence>
<gene>
    <name evidence="4" type="ORF">RM549_07400</name>
</gene>
<evidence type="ECO:0000256" key="1">
    <source>
        <dbReference type="SAM" id="Phobius"/>
    </source>
</evidence>
<name>A0ABU3E110_9FLAO</name>
<dbReference type="InterPro" id="IPR012373">
    <property type="entry name" value="Ferrdict_sens_TM"/>
</dbReference>
<reference evidence="4 5" key="1">
    <citation type="submission" date="2023-09" db="EMBL/GenBank/DDBJ databases">
        <authorList>
            <person name="Rey-Velasco X."/>
        </authorList>
    </citation>
    <scope>NUCLEOTIDE SEQUENCE [LARGE SCALE GENOMIC DNA]</scope>
    <source>
        <strain evidence="4 5">F188</strain>
    </source>
</reference>
<evidence type="ECO:0000259" key="3">
    <source>
        <dbReference type="Pfam" id="PF16344"/>
    </source>
</evidence>
<feature type="transmembrane region" description="Helical" evidence="1">
    <location>
        <begin position="78"/>
        <end position="95"/>
    </location>
</feature>
<comment type="caution">
    <text evidence="4">The sequence shown here is derived from an EMBL/GenBank/DDBJ whole genome shotgun (WGS) entry which is preliminary data.</text>
</comment>
<dbReference type="InterPro" id="IPR006860">
    <property type="entry name" value="FecR"/>
</dbReference>
<keyword evidence="5" id="KW-1185">Reference proteome</keyword>
<dbReference type="Pfam" id="PF16344">
    <property type="entry name" value="FecR_C"/>
    <property type="match status" value="1"/>
</dbReference>
<organism evidence="4 5">
    <name type="scientific">Autumnicola patrickiae</name>
    <dbReference type="NCBI Taxonomy" id="3075591"/>
    <lineage>
        <taxon>Bacteria</taxon>
        <taxon>Pseudomonadati</taxon>
        <taxon>Bacteroidota</taxon>
        <taxon>Flavobacteriia</taxon>
        <taxon>Flavobacteriales</taxon>
        <taxon>Flavobacteriaceae</taxon>
        <taxon>Autumnicola</taxon>
    </lineage>
</organism>
<sequence>MIDKLILKYLDDTINSEELSQLYKLLEKPKNQIIFKNYIRYNHDINLTLTPVNLQKDFKIIKTRIADKKTSKNLISPLLKYAALILFIIGLGYFYHQIKPFDSQADYANVSEHNYITIEKQNGDIVKFIVGESRKITNLSGDVIGEIEDGQLILKDNSSTKANAFHALTVPYGHKFKLTLADGTRIHLNSGSSLRYPLVFNKKERKVNLEGEAFFKVAPNEDAPFIVESKGLFSKVLGTEFNYSAYPDDKSTDVVLIEGSVGVGLKTNLKGENSYQILAPSQKATRFLSENKIEVEEVDTKKYIAWTQGSLVFEDEDMKSILRVLQRRYNVEVINKYPDLENYRFSGVFKKVGVEEVLKTIQSHTPFNFNITNNKVTIEPLTTQ</sequence>
<dbReference type="Gene3D" id="3.55.50.30">
    <property type="match status" value="1"/>
</dbReference>
<dbReference type="PANTHER" id="PTHR30273:SF2">
    <property type="entry name" value="PROTEIN FECR"/>
    <property type="match status" value="1"/>
</dbReference>
<dbReference type="Pfam" id="PF04773">
    <property type="entry name" value="FecR"/>
    <property type="match status" value="1"/>
</dbReference>
<keyword evidence="1" id="KW-0812">Transmembrane</keyword>
<feature type="domain" description="FecR protein" evidence="2">
    <location>
        <begin position="173"/>
        <end position="261"/>
    </location>
</feature>
<keyword evidence="1" id="KW-1133">Transmembrane helix</keyword>
<protein>
    <submittedName>
        <fullName evidence="4">DUF4974 domain-containing protein</fullName>
    </submittedName>
</protein>
<evidence type="ECO:0000259" key="2">
    <source>
        <dbReference type="Pfam" id="PF04773"/>
    </source>
</evidence>
<feature type="domain" description="Protein FecR C-terminal" evidence="3">
    <location>
        <begin position="311"/>
        <end position="378"/>
    </location>
</feature>